<proteinExistence type="predicted"/>
<sequence length="44" mass="5135">ALTSHSLYHPILLCSLSQYHIPEVRHFNSSEVRTKFIKSESQFC</sequence>
<reference evidence="1" key="1">
    <citation type="submission" date="2021-06" db="EMBL/GenBank/DDBJ databases">
        <authorList>
            <person name="Kallberg Y."/>
            <person name="Tangrot J."/>
            <person name="Rosling A."/>
        </authorList>
    </citation>
    <scope>NUCLEOTIDE SEQUENCE</scope>
    <source>
        <strain evidence="1">UK204</strain>
    </source>
</reference>
<name>A0A9N9EMD1_9GLOM</name>
<evidence type="ECO:0000313" key="1">
    <source>
        <dbReference type="EMBL" id="CAG8680061.1"/>
    </source>
</evidence>
<comment type="caution">
    <text evidence="1">The sequence shown here is derived from an EMBL/GenBank/DDBJ whole genome shotgun (WGS) entry which is preliminary data.</text>
</comment>
<dbReference type="AlphaFoldDB" id="A0A9N9EMD1"/>
<dbReference type="Proteomes" id="UP000789570">
    <property type="component" value="Unassembled WGS sequence"/>
</dbReference>
<feature type="non-terminal residue" evidence="1">
    <location>
        <position position="1"/>
    </location>
</feature>
<evidence type="ECO:0000313" key="2">
    <source>
        <dbReference type="Proteomes" id="UP000789570"/>
    </source>
</evidence>
<keyword evidence="2" id="KW-1185">Reference proteome</keyword>
<organism evidence="1 2">
    <name type="scientific">Funneliformis caledonium</name>
    <dbReference type="NCBI Taxonomy" id="1117310"/>
    <lineage>
        <taxon>Eukaryota</taxon>
        <taxon>Fungi</taxon>
        <taxon>Fungi incertae sedis</taxon>
        <taxon>Mucoromycota</taxon>
        <taxon>Glomeromycotina</taxon>
        <taxon>Glomeromycetes</taxon>
        <taxon>Glomerales</taxon>
        <taxon>Glomeraceae</taxon>
        <taxon>Funneliformis</taxon>
    </lineage>
</organism>
<accession>A0A9N9EMD1</accession>
<protein>
    <submittedName>
        <fullName evidence="1">11870_t:CDS:1</fullName>
    </submittedName>
</protein>
<dbReference type="EMBL" id="CAJVPQ010006061">
    <property type="protein sequence ID" value="CAG8680061.1"/>
    <property type="molecule type" value="Genomic_DNA"/>
</dbReference>
<gene>
    <name evidence="1" type="ORF">FCALED_LOCUS12455</name>
</gene>